<organism evidence="1 2">
    <name type="scientific">Enhygromyxa salina</name>
    <dbReference type="NCBI Taxonomy" id="215803"/>
    <lineage>
        <taxon>Bacteria</taxon>
        <taxon>Pseudomonadati</taxon>
        <taxon>Myxococcota</taxon>
        <taxon>Polyangia</taxon>
        <taxon>Nannocystales</taxon>
        <taxon>Nannocystaceae</taxon>
        <taxon>Enhygromyxa</taxon>
    </lineage>
</organism>
<accession>A0A2S9XHA0</accession>
<dbReference type="AlphaFoldDB" id="A0A2S9XHA0"/>
<name>A0A2S9XHA0_9BACT</name>
<gene>
    <name evidence="1" type="ORF">ENSA7_81690</name>
</gene>
<evidence type="ECO:0000313" key="2">
    <source>
        <dbReference type="Proteomes" id="UP000238823"/>
    </source>
</evidence>
<evidence type="ECO:0000313" key="1">
    <source>
        <dbReference type="EMBL" id="PRP92235.1"/>
    </source>
</evidence>
<comment type="caution">
    <text evidence="1">The sequence shown here is derived from an EMBL/GenBank/DDBJ whole genome shotgun (WGS) entry which is preliminary data.</text>
</comment>
<dbReference type="Proteomes" id="UP000238823">
    <property type="component" value="Unassembled WGS sequence"/>
</dbReference>
<protein>
    <submittedName>
        <fullName evidence="1">Uncharacterized protein</fullName>
    </submittedName>
</protein>
<proteinExistence type="predicted"/>
<dbReference type="EMBL" id="PVNL01000161">
    <property type="protein sequence ID" value="PRP92235.1"/>
    <property type="molecule type" value="Genomic_DNA"/>
</dbReference>
<sequence length="392" mass="42449">MGVVAAAGVQEQLGPCGLERVGLQRAGVRIIAGDPLALARRLAELEEIRALVDRQTEQPAVRVVLVAELAPIVQRRVTGIDRRRPHGRVAVVVELEHGVDDVADARVVIEVLGLAERVGAAVELVAAGDLLRDVGVVARRGREVVEHTLDVRDDVLTRLDVAVVLRDRRGDPRVRKVQQLGRVGVAIANPPSVDRLAVFVELDRLVRHEPERAPALTITARHPVAVLEPARHQLAAGVEPVGVHDDPRISLAAAWVHAAVEIQRVQPRGRVVVGERAIADLDRRAEAVLDPHELVGHLAHALAQGPAKRREHAEVVEAVAGQIKRSAGSRAGVDIVEHQIQRDRQRVEAAVAVADEDRPRPLVGVGIIDGREVVEHPVAVVVDHARRQVARE</sequence>
<reference evidence="1 2" key="1">
    <citation type="submission" date="2018-03" db="EMBL/GenBank/DDBJ databases">
        <title>Draft Genome Sequences of the Obligatory Marine Myxobacteria Enhygromyxa salina SWB007.</title>
        <authorList>
            <person name="Poehlein A."/>
            <person name="Moghaddam J.A."/>
            <person name="Harms H."/>
            <person name="Alanjari M."/>
            <person name="Koenig G.M."/>
            <person name="Daniel R."/>
            <person name="Schaeberle T.F."/>
        </authorList>
    </citation>
    <scope>NUCLEOTIDE SEQUENCE [LARGE SCALE GENOMIC DNA]</scope>
    <source>
        <strain evidence="1 2">SWB007</strain>
    </source>
</reference>